<keyword evidence="2" id="KW-0732">Signal</keyword>
<organism evidence="3 4">
    <name type="scientific">Actinomadura graeca</name>
    <dbReference type="NCBI Taxonomy" id="2750812"/>
    <lineage>
        <taxon>Bacteria</taxon>
        <taxon>Bacillati</taxon>
        <taxon>Actinomycetota</taxon>
        <taxon>Actinomycetes</taxon>
        <taxon>Streptosporangiales</taxon>
        <taxon>Thermomonosporaceae</taxon>
        <taxon>Actinomadura</taxon>
    </lineage>
</organism>
<reference evidence="3" key="1">
    <citation type="submission" date="2020-07" db="EMBL/GenBank/DDBJ databases">
        <authorList>
            <person name="Tarantini F.S."/>
            <person name="Hong K.W."/>
            <person name="Chan K.G."/>
        </authorList>
    </citation>
    <scope>NUCLEOTIDE SEQUENCE</scope>
    <source>
        <strain evidence="3">32-07</strain>
    </source>
</reference>
<feature type="signal peptide" evidence="2">
    <location>
        <begin position="1"/>
        <end position="22"/>
    </location>
</feature>
<dbReference type="EMBL" id="CP059572">
    <property type="protein sequence ID" value="QXJ20365.1"/>
    <property type="molecule type" value="Genomic_DNA"/>
</dbReference>
<evidence type="ECO:0000313" key="4">
    <source>
        <dbReference type="Proteomes" id="UP001049518"/>
    </source>
</evidence>
<keyword evidence="4" id="KW-1185">Reference proteome</keyword>
<feature type="chain" id="PRO_5045108902" description="Lipoprotein" evidence="2">
    <location>
        <begin position="23"/>
        <end position="151"/>
    </location>
</feature>
<proteinExistence type="predicted"/>
<feature type="compositionally biased region" description="Basic and acidic residues" evidence="1">
    <location>
        <begin position="142"/>
        <end position="151"/>
    </location>
</feature>
<dbReference type="RefSeq" id="WP_231333431.1">
    <property type="nucleotide sequence ID" value="NZ_CP059572.1"/>
</dbReference>
<gene>
    <name evidence="3" type="ORF">AGRA3207_001063</name>
</gene>
<feature type="region of interest" description="Disordered" evidence="1">
    <location>
        <begin position="130"/>
        <end position="151"/>
    </location>
</feature>
<dbReference type="Proteomes" id="UP001049518">
    <property type="component" value="Chromosome"/>
</dbReference>
<evidence type="ECO:0000313" key="3">
    <source>
        <dbReference type="EMBL" id="QXJ20365.1"/>
    </source>
</evidence>
<evidence type="ECO:0000256" key="1">
    <source>
        <dbReference type="SAM" id="MobiDB-lite"/>
    </source>
</evidence>
<evidence type="ECO:0008006" key="5">
    <source>
        <dbReference type="Google" id="ProtNLM"/>
    </source>
</evidence>
<protein>
    <recommendedName>
        <fullName evidence="5">Lipoprotein</fullName>
    </recommendedName>
</protein>
<dbReference type="PROSITE" id="PS51257">
    <property type="entry name" value="PROKAR_LIPOPROTEIN"/>
    <property type="match status" value="1"/>
</dbReference>
<name>A0ABX8QNK3_9ACTN</name>
<sequence length="151" mass="15224">MAAMRLRPFLVTLLIPCAAASAACGSGASAGTGDPDGPATVQPGAVFTLAPGQTARLSGGGLTVRFDGVKNDSRCPTSVDCVWAGDATVTVSVTAGDGRPAARELHVTAPAATTTAVPGYVVALVGLTPERHSESPVPPGDYRARLRVDKR</sequence>
<accession>A0ABX8QNK3</accession>
<evidence type="ECO:0000256" key="2">
    <source>
        <dbReference type="SAM" id="SignalP"/>
    </source>
</evidence>